<feature type="compositionally biased region" description="Low complexity" evidence="1">
    <location>
        <begin position="790"/>
        <end position="801"/>
    </location>
</feature>
<feature type="compositionally biased region" description="Pro residues" evidence="1">
    <location>
        <begin position="42"/>
        <end position="57"/>
    </location>
</feature>
<feature type="compositionally biased region" description="Low complexity" evidence="1">
    <location>
        <begin position="84"/>
        <end position="101"/>
    </location>
</feature>
<dbReference type="SUPFAM" id="SSF54001">
    <property type="entry name" value="Cysteine proteinases"/>
    <property type="match status" value="1"/>
</dbReference>
<dbReference type="Proteomes" id="UP000070544">
    <property type="component" value="Unassembled WGS sequence"/>
</dbReference>
<feature type="compositionally biased region" description="Polar residues" evidence="1">
    <location>
        <begin position="139"/>
        <end position="159"/>
    </location>
</feature>
<dbReference type="OMA" id="IRCECER"/>
<sequence>MSDWANWYAPQAEADGDDDHGDTEGDDRGRSGSSARSTERSPSPPTPSPAPPTSPPREPIHGASSAPQSIPRRPFPESRKEYSSTDTDTSAQGSSSSSWSSSEDEPPSFLARLGNRSTTPTLQSQPPQAPRIVFAQPKRASSITNGQVKAATQPTSTSRVHFAQADVPPKPPPAPFPHPISPTPRQASPSSSLLVPPNPLVPSIPVSSPPEESTLPFSSSSPRPIAHPPDIIVIPPSPTNHRIEILAASGRLDNPEPNQKAYFSLPRGRRGIKSASAGTLLTTSSTAAGTQEPNGHVAHVHRHRTAPSPPIATPRSFSMDDSGIAFIRRGLDDDDTSVHQLRTSRVSVLPPAPVSAPGASALPSIVVGGVDTAMDTPAADANGALSSPIPSTASTVSSSLSPTSPIPIPNPTLPPPVYPRDDADNISLASSSSAGDPEVEGELDLDPSDPAATLAALEADLAAEEVESVYHPRNDFVGAVQGVAWESVVEAAEIAKLAMGEEGKGAGQAVARDSCEDCAPPQRAVLCPPLIPRPPTSLVLPSTPCDTSWLPATLQLLCHLPDVESDFPRDMYLGSPFLRRFVGFMRALHAEPLDPPPPLPTPPPLLPGRSSRHLPKVPTPVPTAPPVPIPPDLLADVLAYVPQTLSSPSPAIELVDFVVNRLLGGCRLRSRFRAAVRIRCECERHAGRGRKTVPAKSGVASNPPSDATSPTTRRDRAVLTAVRALEVPPPRVPSGGEVSLVRAVSHALSAVGESMKCCDAARVEAKFAQLPQYLVVMVPRQGGPGTESQPGSSPPAGAAATKSTAASRFLASFSSPPENSGGGFSALSGSGTAASASGGTGGTTVRIPQDLDLSFHLDPAAPKPKTTLYRLHGFVTKRAGDGHHLAYTRLGGGDGWWKCDDTVIQPDVDLGIGDVRSQGVSVVLYHLVGQRRGGQAQGVLAGVRGGRKVVSG</sequence>
<name>A0A139AXG5_GONPJ</name>
<feature type="region of interest" description="Disordered" evidence="1">
    <location>
        <begin position="1"/>
        <end position="236"/>
    </location>
</feature>
<keyword evidence="3" id="KW-1185">Reference proteome</keyword>
<gene>
    <name evidence="2" type="ORF">M427DRAFT_66115</name>
</gene>
<evidence type="ECO:0000313" key="2">
    <source>
        <dbReference type="EMBL" id="KXS21410.1"/>
    </source>
</evidence>
<dbReference type="EMBL" id="KQ965733">
    <property type="protein sequence ID" value="KXS21410.1"/>
    <property type="molecule type" value="Genomic_DNA"/>
</dbReference>
<feature type="region of interest" description="Disordered" evidence="1">
    <location>
        <begin position="378"/>
        <end position="448"/>
    </location>
</feature>
<feature type="compositionally biased region" description="Basic and acidic residues" evidence="1">
    <location>
        <begin position="74"/>
        <end position="83"/>
    </location>
</feature>
<dbReference type="AlphaFoldDB" id="A0A139AXG5"/>
<feature type="compositionally biased region" description="Low complexity" evidence="1">
    <location>
        <begin position="203"/>
        <end position="213"/>
    </location>
</feature>
<feature type="region of interest" description="Disordered" evidence="1">
    <location>
        <begin position="781"/>
        <end position="801"/>
    </location>
</feature>
<feature type="region of interest" description="Disordered" evidence="1">
    <location>
        <begin position="687"/>
        <end position="714"/>
    </location>
</feature>
<dbReference type="OrthoDB" id="2130834at2759"/>
<feature type="compositionally biased region" description="Pro residues" evidence="1">
    <location>
        <begin position="404"/>
        <end position="418"/>
    </location>
</feature>
<evidence type="ECO:0008006" key="4">
    <source>
        <dbReference type="Google" id="ProtNLM"/>
    </source>
</evidence>
<feature type="compositionally biased region" description="Low complexity" evidence="1">
    <location>
        <begin position="386"/>
        <end position="403"/>
    </location>
</feature>
<evidence type="ECO:0000256" key="1">
    <source>
        <dbReference type="SAM" id="MobiDB-lite"/>
    </source>
</evidence>
<feature type="compositionally biased region" description="Acidic residues" evidence="1">
    <location>
        <begin position="437"/>
        <end position="447"/>
    </location>
</feature>
<dbReference type="Gene3D" id="3.90.70.10">
    <property type="entry name" value="Cysteine proteinases"/>
    <property type="match status" value="1"/>
</dbReference>
<feature type="compositionally biased region" description="Polar residues" evidence="1">
    <location>
        <begin position="115"/>
        <end position="126"/>
    </location>
</feature>
<proteinExistence type="predicted"/>
<organism evidence="2 3">
    <name type="scientific">Gonapodya prolifera (strain JEL478)</name>
    <name type="common">Monoblepharis prolifera</name>
    <dbReference type="NCBI Taxonomy" id="1344416"/>
    <lineage>
        <taxon>Eukaryota</taxon>
        <taxon>Fungi</taxon>
        <taxon>Fungi incertae sedis</taxon>
        <taxon>Chytridiomycota</taxon>
        <taxon>Chytridiomycota incertae sedis</taxon>
        <taxon>Monoblepharidomycetes</taxon>
        <taxon>Monoblepharidales</taxon>
        <taxon>Gonapodyaceae</taxon>
        <taxon>Gonapodya</taxon>
    </lineage>
</organism>
<feature type="region of interest" description="Disordered" evidence="1">
    <location>
        <begin position="820"/>
        <end position="845"/>
    </location>
</feature>
<feature type="compositionally biased region" description="Polar residues" evidence="1">
    <location>
        <begin position="699"/>
        <end position="711"/>
    </location>
</feature>
<reference evidence="2 3" key="1">
    <citation type="journal article" date="2015" name="Genome Biol. Evol.">
        <title>Phylogenomic analyses indicate that early fungi evolved digesting cell walls of algal ancestors of land plants.</title>
        <authorList>
            <person name="Chang Y."/>
            <person name="Wang S."/>
            <person name="Sekimoto S."/>
            <person name="Aerts A.L."/>
            <person name="Choi C."/>
            <person name="Clum A."/>
            <person name="LaButti K.M."/>
            <person name="Lindquist E.A."/>
            <person name="Yee Ngan C."/>
            <person name="Ohm R.A."/>
            <person name="Salamov A.A."/>
            <person name="Grigoriev I.V."/>
            <person name="Spatafora J.W."/>
            <person name="Berbee M.L."/>
        </authorList>
    </citation>
    <scope>NUCLEOTIDE SEQUENCE [LARGE SCALE GENOMIC DNA]</scope>
    <source>
        <strain evidence="2 3">JEL478</strain>
    </source>
</reference>
<evidence type="ECO:0000313" key="3">
    <source>
        <dbReference type="Proteomes" id="UP000070544"/>
    </source>
</evidence>
<feature type="compositionally biased region" description="Low complexity" evidence="1">
    <location>
        <begin position="825"/>
        <end position="837"/>
    </location>
</feature>
<accession>A0A139AXG5</accession>
<dbReference type="InterPro" id="IPR038765">
    <property type="entry name" value="Papain-like_cys_pep_sf"/>
</dbReference>
<feature type="compositionally biased region" description="Pro residues" evidence="1">
    <location>
        <begin position="593"/>
        <end position="606"/>
    </location>
</feature>
<feature type="compositionally biased region" description="Pro residues" evidence="1">
    <location>
        <begin position="168"/>
        <end position="182"/>
    </location>
</feature>
<feature type="region of interest" description="Disordered" evidence="1">
    <location>
        <begin position="592"/>
        <end position="619"/>
    </location>
</feature>
<protein>
    <recommendedName>
        <fullName evidence="4">USP domain-containing protein</fullName>
    </recommendedName>
</protein>